<keyword evidence="2" id="KW-1185">Reference proteome</keyword>
<sequence length="54" mass="6112">MTVLGVVGGDGLAGDEVEKKVRSSTQYRVYVHTEDGRTHYFTYRSRCRFVTAIV</sequence>
<reference evidence="1 2" key="1">
    <citation type="submission" date="2020-04" db="EMBL/GenBank/DDBJ databases">
        <authorList>
            <person name="De Canck E."/>
        </authorList>
    </citation>
    <scope>NUCLEOTIDE SEQUENCE [LARGE SCALE GENOMIC DNA]</scope>
    <source>
        <strain evidence="1 2">LMG 28138</strain>
    </source>
</reference>
<dbReference type="Proteomes" id="UP000494115">
    <property type="component" value="Unassembled WGS sequence"/>
</dbReference>
<evidence type="ECO:0000313" key="2">
    <source>
        <dbReference type="Proteomes" id="UP000494115"/>
    </source>
</evidence>
<gene>
    <name evidence="1" type="ORF">LMG28138_01731</name>
</gene>
<dbReference type="EMBL" id="CADIKM010000006">
    <property type="protein sequence ID" value="CAB3784076.1"/>
    <property type="molecule type" value="Genomic_DNA"/>
</dbReference>
<protein>
    <submittedName>
        <fullName evidence="1">Uncharacterized protein</fullName>
    </submittedName>
</protein>
<evidence type="ECO:0000313" key="1">
    <source>
        <dbReference type="EMBL" id="CAB3784076.1"/>
    </source>
</evidence>
<dbReference type="AlphaFoldDB" id="A0A6S7B104"/>
<name>A0A6S7B104_9BURK</name>
<proteinExistence type="predicted"/>
<accession>A0A6S7B104</accession>
<organism evidence="1 2">
    <name type="scientific">Pararobbsia alpina</name>
    <dbReference type="NCBI Taxonomy" id="621374"/>
    <lineage>
        <taxon>Bacteria</taxon>
        <taxon>Pseudomonadati</taxon>
        <taxon>Pseudomonadota</taxon>
        <taxon>Betaproteobacteria</taxon>
        <taxon>Burkholderiales</taxon>
        <taxon>Burkholderiaceae</taxon>
        <taxon>Pararobbsia</taxon>
    </lineage>
</organism>